<dbReference type="EMBL" id="CAXDID020000557">
    <property type="protein sequence ID" value="CAL6102617.1"/>
    <property type="molecule type" value="Genomic_DNA"/>
</dbReference>
<comment type="caution">
    <text evidence="1">The sequence shown here is derived from an EMBL/GenBank/DDBJ whole genome shotgun (WGS) entry which is preliminary data.</text>
</comment>
<evidence type="ECO:0000313" key="2">
    <source>
        <dbReference type="EMBL" id="CAI9972488.1"/>
    </source>
</evidence>
<reference evidence="3 5" key="2">
    <citation type="submission" date="2024-07" db="EMBL/GenBank/DDBJ databases">
        <authorList>
            <person name="Akdeniz Z."/>
        </authorList>
    </citation>
    <scope>NUCLEOTIDE SEQUENCE [LARGE SCALE GENOMIC DNA]</scope>
</reference>
<gene>
    <name evidence="3" type="ORF">HINF_LOCUS19126</name>
    <name evidence="1" type="ORF">HINF_LOCUS45069</name>
    <name evidence="2" type="ORF">HINF_LOCUS60133</name>
    <name evidence="4" type="ORF">HINF_LOCUS71751</name>
</gene>
<evidence type="ECO:0000313" key="3">
    <source>
        <dbReference type="EMBL" id="CAL6004942.1"/>
    </source>
</evidence>
<evidence type="ECO:0000313" key="5">
    <source>
        <dbReference type="Proteomes" id="UP001642409"/>
    </source>
</evidence>
<organism evidence="1">
    <name type="scientific">Hexamita inflata</name>
    <dbReference type="NCBI Taxonomy" id="28002"/>
    <lineage>
        <taxon>Eukaryota</taxon>
        <taxon>Metamonada</taxon>
        <taxon>Diplomonadida</taxon>
        <taxon>Hexamitidae</taxon>
        <taxon>Hexamitinae</taxon>
        <taxon>Hexamita</taxon>
    </lineage>
</organism>
<dbReference type="Proteomes" id="UP001642409">
    <property type="component" value="Unassembled WGS sequence"/>
</dbReference>
<dbReference type="EMBL" id="CATOUU010001110">
    <property type="protein sequence ID" value="CAI9972488.1"/>
    <property type="molecule type" value="Genomic_DNA"/>
</dbReference>
<dbReference type="AlphaFoldDB" id="A0AA86QQR6"/>
<evidence type="ECO:0000313" key="4">
    <source>
        <dbReference type="EMBL" id="CAL6102617.1"/>
    </source>
</evidence>
<dbReference type="EMBL" id="CAXDID020000050">
    <property type="protein sequence ID" value="CAL6004942.1"/>
    <property type="molecule type" value="Genomic_DNA"/>
</dbReference>
<proteinExistence type="predicted"/>
<evidence type="ECO:0000313" key="1">
    <source>
        <dbReference type="EMBL" id="CAI9957424.1"/>
    </source>
</evidence>
<sequence length="119" mass="14300">MNYLRLDQSFYQQLKPNFYQISGLNFDQDRINLLIEQLVRDRYSSSGSQRVSQQHSLTQFIQTVQKQILKFGQQFQQLEPDPSQKSSTIKCVWQQLEVIEFHFSLRNQFMTLNDYLQSR</sequence>
<name>A0AA86QQR6_9EUKA</name>
<dbReference type="EMBL" id="CATOUU010000889">
    <property type="protein sequence ID" value="CAI9957424.1"/>
    <property type="molecule type" value="Genomic_DNA"/>
</dbReference>
<protein>
    <submittedName>
        <fullName evidence="3">Hypothetical_protein</fullName>
    </submittedName>
</protein>
<keyword evidence="5" id="KW-1185">Reference proteome</keyword>
<reference evidence="1" key="1">
    <citation type="submission" date="2023-06" db="EMBL/GenBank/DDBJ databases">
        <authorList>
            <person name="Kurt Z."/>
        </authorList>
    </citation>
    <scope>NUCLEOTIDE SEQUENCE</scope>
</reference>
<accession>A0AA86QQR6</accession>